<dbReference type="Pfam" id="PF01191">
    <property type="entry name" value="RNA_pol_Rpb5_C"/>
    <property type="match status" value="1"/>
</dbReference>
<sequence>MNESEINELWKINKTIFEMCNDRKYKVENNKLNQDLIEFTSYFKNKCNGKRENISYLFKKINYTYAAGKYDVGILILFNSDLENKISKGEIEHYKKQLSNDPSLEKIIIVSKNKITPAAEASIKNSKIQIFLDEDLVYNVTKPELNPKFFLLDDNEKKELLDKYNITTILLPRMVYDDPICKYYGAERGDIFKIIRESKSSGISIYYRVVV</sequence>
<accession>A0A6C0JS78</accession>
<dbReference type="InterPro" id="IPR035913">
    <property type="entry name" value="RPB5-like_sf"/>
</dbReference>
<dbReference type="PANTHER" id="PTHR10535:SF0">
    <property type="entry name" value="DNA-DIRECTED RNA POLYMERASES I, II, AND III SUBUNIT RPABC1"/>
    <property type="match status" value="1"/>
</dbReference>
<dbReference type="PANTHER" id="PTHR10535">
    <property type="entry name" value="DNA-DIRECTED RNA POLYMERASES I, II, AND III SUBUNIT RPABC1"/>
    <property type="match status" value="1"/>
</dbReference>
<dbReference type="Pfam" id="PF03871">
    <property type="entry name" value="RNA_pol_Rpb5_N"/>
    <property type="match status" value="1"/>
</dbReference>
<evidence type="ECO:0000256" key="1">
    <source>
        <dbReference type="ARBA" id="ARBA00023163"/>
    </source>
</evidence>
<dbReference type="GO" id="GO:0006366">
    <property type="term" value="P:transcription by RNA polymerase II"/>
    <property type="evidence" value="ECO:0007669"/>
    <property type="project" value="TreeGrafter"/>
</dbReference>
<name>A0A6C0JS78_9ZZZZ</name>
<feature type="domain" description="RNA polymerase Rpb5 N-terminal" evidence="4">
    <location>
        <begin position="3"/>
        <end position="80"/>
    </location>
</feature>
<dbReference type="InterPro" id="IPR036710">
    <property type="entry name" value="RNA_pol_Rpb5_N_sf"/>
</dbReference>
<dbReference type="InterPro" id="IPR000783">
    <property type="entry name" value="RNA_pol_subH/Rpb5_C"/>
</dbReference>
<dbReference type="Gene3D" id="3.90.940.20">
    <property type="entry name" value="RPB5-like RNA polymerase subunit"/>
    <property type="match status" value="1"/>
</dbReference>
<dbReference type="GO" id="GO:0003677">
    <property type="term" value="F:DNA binding"/>
    <property type="evidence" value="ECO:0007669"/>
    <property type="project" value="InterPro"/>
</dbReference>
<reference evidence="5" key="1">
    <citation type="journal article" date="2020" name="Nature">
        <title>Giant virus diversity and host interactions through global metagenomics.</title>
        <authorList>
            <person name="Schulz F."/>
            <person name="Roux S."/>
            <person name="Paez-Espino D."/>
            <person name="Jungbluth S."/>
            <person name="Walsh D.A."/>
            <person name="Denef V.J."/>
            <person name="McMahon K.D."/>
            <person name="Konstantinidis K.T."/>
            <person name="Eloe-Fadrosh E.A."/>
            <person name="Kyrpides N.C."/>
            <person name="Woyke T."/>
        </authorList>
    </citation>
    <scope>NUCLEOTIDE SEQUENCE</scope>
    <source>
        <strain evidence="5">GVMAG-S-1041349-163</strain>
    </source>
</reference>
<evidence type="ECO:0000313" key="5">
    <source>
        <dbReference type="EMBL" id="QHU07676.1"/>
    </source>
</evidence>
<proteinExistence type="inferred from homology"/>
<keyword evidence="1" id="KW-0804">Transcription</keyword>
<dbReference type="PIRSF" id="PIRSF000747">
    <property type="entry name" value="RPB5"/>
    <property type="match status" value="1"/>
</dbReference>
<comment type="similarity">
    <text evidence="2">Belongs to the archaeal Rpo5/eukaryotic RPB5 RNA polymerase subunit family.</text>
</comment>
<dbReference type="GO" id="GO:0003899">
    <property type="term" value="F:DNA-directed RNA polymerase activity"/>
    <property type="evidence" value="ECO:0007669"/>
    <property type="project" value="InterPro"/>
</dbReference>
<dbReference type="InterPro" id="IPR014381">
    <property type="entry name" value="Arch_Rpo5/euc_Rpb5"/>
</dbReference>
<dbReference type="SUPFAM" id="SSF53036">
    <property type="entry name" value="Eukaryotic RPB5 N-terminal domain"/>
    <property type="match status" value="1"/>
</dbReference>
<dbReference type="GO" id="GO:0005736">
    <property type="term" value="C:RNA polymerase I complex"/>
    <property type="evidence" value="ECO:0007669"/>
    <property type="project" value="TreeGrafter"/>
</dbReference>
<evidence type="ECO:0000256" key="2">
    <source>
        <dbReference type="ARBA" id="ARBA00025765"/>
    </source>
</evidence>
<dbReference type="AlphaFoldDB" id="A0A6C0JS78"/>
<dbReference type="GO" id="GO:0005666">
    <property type="term" value="C:RNA polymerase III complex"/>
    <property type="evidence" value="ECO:0007669"/>
    <property type="project" value="TreeGrafter"/>
</dbReference>
<protein>
    <recommendedName>
        <fullName evidence="6">RNA polymerase subunit H/Rpb5 C-terminal domain-containing protein</fullName>
    </recommendedName>
</protein>
<dbReference type="Gene3D" id="3.40.1340.10">
    <property type="entry name" value="RNA polymerase, Rpb5, N-terminal domain"/>
    <property type="match status" value="1"/>
</dbReference>
<evidence type="ECO:0008006" key="6">
    <source>
        <dbReference type="Google" id="ProtNLM"/>
    </source>
</evidence>
<dbReference type="GO" id="GO:0006362">
    <property type="term" value="P:transcription elongation by RNA polymerase I"/>
    <property type="evidence" value="ECO:0007669"/>
    <property type="project" value="TreeGrafter"/>
</dbReference>
<dbReference type="GO" id="GO:0042797">
    <property type="term" value="P:tRNA transcription by RNA polymerase III"/>
    <property type="evidence" value="ECO:0007669"/>
    <property type="project" value="TreeGrafter"/>
</dbReference>
<organism evidence="5">
    <name type="scientific">viral metagenome</name>
    <dbReference type="NCBI Taxonomy" id="1070528"/>
    <lineage>
        <taxon>unclassified sequences</taxon>
        <taxon>metagenomes</taxon>
        <taxon>organismal metagenomes</taxon>
    </lineage>
</organism>
<dbReference type="SUPFAM" id="SSF55287">
    <property type="entry name" value="RPB5-like RNA polymerase subunit"/>
    <property type="match status" value="1"/>
</dbReference>
<evidence type="ECO:0000259" key="4">
    <source>
        <dbReference type="Pfam" id="PF03871"/>
    </source>
</evidence>
<feature type="domain" description="RNA polymerase subunit H/Rpb5 C-terminal" evidence="3">
    <location>
        <begin position="138"/>
        <end position="210"/>
    </location>
</feature>
<dbReference type="EMBL" id="MN740685">
    <property type="protein sequence ID" value="QHU07676.1"/>
    <property type="molecule type" value="Genomic_DNA"/>
</dbReference>
<evidence type="ECO:0000259" key="3">
    <source>
        <dbReference type="Pfam" id="PF01191"/>
    </source>
</evidence>
<dbReference type="GO" id="GO:0005665">
    <property type="term" value="C:RNA polymerase II, core complex"/>
    <property type="evidence" value="ECO:0007669"/>
    <property type="project" value="TreeGrafter"/>
</dbReference>
<dbReference type="InterPro" id="IPR005571">
    <property type="entry name" value="RNA_pol_Rpb5_N"/>
</dbReference>